<dbReference type="KEGG" id="sals:SLNWT_3078"/>
<dbReference type="InterPro" id="IPR008922">
    <property type="entry name" value="Di-copper_centre_dom_sf"/>
</dbReference>
<keyword evidence="4" id="KW-0560">Oxidoreductase</keyword>
<dbReference type="PANTHER" id="PTHR11474:SF126">
    <property type="entry name" value="TYROSINASE-LIKE PROTEIN TYR-1-RELATED"/>
    <property type="match status" value="1"/>
</dbReference>
<comment type="similarity">
    <text evidence="2">Belongs to the tyrosinase family.</text>
</comment>
<keyword evidence="9" id="KW-1185">Reference proteome</keyword>
<dbReference type="PROSITE" id="PS00498">
    <property type="entry name" value="TYROSINASE_2"/>
    <property type="match status" value="1"/>
</dbReference>
<protein>
    <submittedName>
        <fullName evidence="8">Tyrosinase</fullName>
    </submittedName>
</protein>
<dbReference type="Proteomes" id="UP000031523">
    <property type="component" value="Chromosome"/>
</dbReference>
<dbReference type="Pfam" id="PF00264">
    <property type="entry name" value="Tyrosinase"/>
    <property type="match status" value="1"/>
</dbReference>
<feature type="domain" description="Tyrosinase copper-binding" evidence="6">
    <location>
        <begin position="55"/>
        <end position="72"/>
    </location>
</feature>
<dbReference type="InterPro" id="IPR002227">
    <property type="entry name" value="Tyrosinase_Cu-bd"/>
</dbReference>
<gene>
    <name evidence="8" type="ORF">SLNWT_3078</name>
</gene>
<dbReference type="InterPro" id="IPR050316">
    <property type="entry name" value="Tyrosinase/Hemocyanin"/>
</dbReference>
<dbReference type="GO" id="GO:0046872">
    <property type="term" value="F:metal ion binding"/>
    <property type="evidence" value="ECO:0007669"/>
    <property type="project" value="UniProtKB-KW"/>
</dbReference>
<evidence type="ECO:0000256" key="2">
    <source>
        <dbReference type="ARBA" id="ARBA00009928"/>
    </source>
</evidence>
<sequence>MVYVRKNQRHLSRAEKRRFVAAVLKVKRSGQYDEFVARHIAQYNADGDEGLRLAHMTPTFFPWHRRFLLDFEEALRRADPAVSVPYWDWTADRTARSPLWTEELLGGNGRSGDRQVTTGPFAYRNGWRIRHSVTDGEFLTREFGHPRDPVALPTARDVDAALRDGTYDVEPWDSTSPGGFRNKLEGWTEGFGSSALRNHNRVHRWVGGHMLGGASVNDPVFWLHHSFIDLLWSRWQQAHPGGRYLPAQPLGPADLQEGRVLTAHQKMPPWDVTPADMERHDRVYRYA</sequence>
<evidence type="ECO:0000313" key="9">
    <source>
        <dbReference type="Proteomes" id="UP000031523"/>
    </source>
</evidence>
<feature type="domain" description="Tyrosinase copper-binding" evidence="7">
    <location>
        <begin position="218"/>
        <end position="229"/>
    </location>
</feature>
<dbReference type="AlphaFoldDB" id="A0A0B5EPG7"/>
<evidence type="ECO:0000313" key="8">
    <source>
        <dbReference type="EMBL" id="AJE83454.1"/>
    </source>
</evidence>
<evidence type="ECO:0000256" key="1">
    <source>
        <dbReference type="ARBA" id="ARBA00001973"/>
    </source>
</evidence>
<evidence type="ECO:0000256" key="5">
    <source>
        <dbReference type="ARBA" id="ARBA00023008"/>
    </source>
</evidence>
<keyword evidence="3" id="KW-0479">Metal-binding</keyword>
<evidence type="ECO:0000259" key="7">
    <source>
        <dbReference type="PROSITE" id="PS00498"/>
    </source>
</evidence>
<dbReference type="EMBL" id="CP010519">
    <property type="protein sequence ID" value="AJE83454.1"/>
    <property type="molecule type" value="Genomic_DNA"/>
</dbReference>
<dbReference type="PROSITE" id="PS00497">
    <property type="entry name" value="TYROSINASE_1"/>
    <property type="match status" value="1"/>
</dbReference>
<accession>A0A0B5EPG7</accession>
<reference evidence="8 9" key="1">
    <citation type="submission" date="2015-01" db="EMBL/GenBank/DDBJ databases">
        <title>Enhanced salinomycin production by adjusting the supply of polyketide extender units in Streptomyce albus DSM 41398.</title>
        <authorList>
            <person name="Lu C."/>
        </authorList>
    </citation>
    <scope>NUCLEOTIDE SEQUENCE [LARGE SCALE GENOMIC DNA]</scope>
    <source>
        <strain evidence="9">ATCC 21838 / DSM 41398 / FERM P-419 / JCM 4703 / NBRC 107858</strain>
    </source>
</reference>
<keyword evidence="5" id="KW-0186">Copper</keyword>
<name>A0A0B5EPG7_STRA4</name>
<evidence type="ECO:0000256" key="3">
    <source>
        <dbReference type="ARBA" id="ARBA00022723"/>
    </source>
</evidence>
<evidence type="ECO:0000259" key="6">
    <source>
        <dbReference type="PROSITE" id="PS00497"/>
    </source>
</evidence>
<proteinExistence type="inferred from homology"/>
<organism evidence="8 9">
    <name type="scientific">Streptomyces albus (strain ATCC 21838 / DSM 41398 / FERM P-419 / JCM 4703 / NBRC 107858)</name>
    <dbReference type="NCBI Taxonomy" id="1081613"/>
    <lineage>
        <taxon>Bacteria</taxon>
        <taxon>Bacillati</taxon>
        <taxon>Actinomycetota</taxon>
        <taxon>Actinomycetes</taxon>
        <taxon>Kitasatosporales</taxon>
        <taxon>Streptomycetaceae</taxon>
        <taxon>Streptomyces</taxon>
    </lineage>
</organism>
<dbReference type="SUPFAM" id="SSF48056">
    <property type="entry name" value="Di-copper centre-containing domain"/>
    <property type="match status" value="1"/>
</dbReference>
<dbReference type="PANTHER" id="PTHR11474">
    <property type="entry name" value="TYROSINASE FAMILY MEMBER"/>
    <property type="match status" value="1"/>
</dbReference>
<evidence type="ECO:0000256" key="4">
    <source>
        <dbReference type="ARBA" id="ARBA00023002"/>
    </source>
</evidence>
<dbReference type="GO" id="GO:0016491">
    <property type="term" value="F:oxidoreductase activity"/>
    <property type="evidence" value="ECO:0007669"/>
    <property type="project" value="UniProtKB-KW"/>
</dbReference>
<dbReference type="PRINTS" id="PR00092">
    <property type="entry name" value="TYROSINASE"/>
</dbReference>
<comment type="cofactor">
    <cofactor evidence="1">
        <name>Cu(2+)</name>
        <dbReference type="ChEBI" id="CHEBI:29036"/>
    </cofactor>
</comment>
<dbReference type="Gene3D" id="1.10.1280.10">
    <property type="entry name" value="Di-copper center containing domain from catechol oxidase"/>
    <property type="match status" value="1"/>
</dbReference>